<dbReference type="InterPro" id="IPR013471">
    <property type="entry name" value="RNase_Z/BN"/>
</dbReference>
<evidence type="ECO:0000256" key="8">
    <source>
        <dbReference type="ARBA" id="ARBA00022833"/>
    </source>
</evidence>
<dbReference type="GO" id="GO:0042781">
    <property type="term" value="F:3'-tRNA processing endoribonuclease activity"/>
    <property type="evidence" value="ECO:0007669"/>
    <property type="project" value="UniProtKB-EC"/>
</dbReference>
<proteinExistence type="inferred from homology"/>
<evidence type="ECO:0000313" key="9">
    <source>
        <dbReference type="EMBL" id="VAW27896.1"/>
    </source>
</evidence>
<dbReference type="GO" id="GO:0046872">
    <property type="term" value="F:metal ion binding"/>
    <property type="evidence" value="ECO:0007669"/>
    <property type="project" value="UniProtKB-KW"/>
</dbReference>
<dbReference type="SUPFAM" id="SSF56281">
    <property type="entry name" value="Metallo-hydrolase/oxidoreductase"/>
    <property type="match status" value="1"/>
</dbReference>
<keyword evidence="3" id="KW-0819">tRNA processing</keyword>
<dbReference type="EC" id="3.1.26.11" evidence="9"/>
<dbReference type="EMBL" id="UOET01000173">
    <property type="protein sequence ID" value="VAW27896.1"/>
    <property type="molecule type" value="Genomic_DNA"/>
</dbReference>
<evidence type="ECO:0000256" key="1">
    <source>
        <dbReference type="ARBA" id="ARBA00001947"/>
    </source>
</evidence>
<reference evidence="9" key="1">
    <citation type="submission" date="2018-06" db="EMBL/GenBank/DDBJ databases">
        <authorList>
            <person name="Zhirakovskaya E."/>
        </authorList>
    </citation>
    <scope>NUCLEOTIDE SEQUENCE</scope>
</reference>
<evidence type="ECO:0000256" key="6">
    <source>
        <dbReference type="ARBA" id="ARBA00022759"/>
    </source>
</evidence>
<evidence type="ECO:0000256" key="5">
    <source>
        <dbReference type="ARBA" id="ARBA00022723"/>
    </source>
</evidence>
<dbReference type="InterPro" id="IPR036866">
    <property type="entry name" value="RibonucZ/Hydroxyglut_hydro"/>
</dbReference>
<dbReference type="PANTHER" id="PTHR46018">
    <property type="entry name" value="ZINC PHOSPHODIESTERASE ELAC PROTEIN 1"/>
    <property type="match status" value="1"/>
</dbReference>
<keyword evidence="4" id="KW-0540">Nuclease</keyword>
<comment type="cofactor">
    <cofactor evidence="1">
        <name>Zn(2+)</name>
        <dbReference type="ChEBI" id="CHEBI:29105"/>
    </cofactor>
</comment>
<accession>A0A3B0V7J5</accession>
<protein>
    <submittedName>
        <fullName evidence="9">Ribonuclease Z</fullName>
        <ecNumber evidence="9">3.1.26.11</ecNumber>
    </submittedName>
</protein>
<dbReference type="NCBIfam" id="NF000801">
    <property type="entry name" value="PRK00055.1-3"/>
    <property type="match status" value="1"/>
</dbReference>
<evidence type="ECO:0000256" key="4">
    <source>
        <dbReference type="ARBA" id="ARBA00022722"/>
    </source>
</evidence>
<keyword evidence="8" id="KW-0862">Zinc</keyword>
<dbReference type="Gene3D" id="3.60.15.10">
    <property type="entry name" value="Ribonuclease Z/Hydroxyacylglutathione hydrolase-like"/>
    <property type="match status" value="1"/>
</dbReference>
<gene>
    <name evidence="9" type="ORF">MNBD_BACTEROID07-298</name>
</gene>
<keyword evidence="5" id="KW-0479">Metal-binding</keyword>
<organism evidence="9">
    <name type="scientific">hydrothermal vent metagenome</name>
    <dbReference type="NCBI Taxonomy" id="652676"/>
    <lineage>
        <taxon>unclassified sequences</taxon>
        <taxon>metagenomes</taxon>
        <taxon>ecological metagenomes</taxon>
    </lineage>
</organism>
<dbReference type="PANTHER" id="PTHR46018:SF2">
    <property type="entry name" value="ZINC PHOSPHODIESTERASE ELAC PROTEIN 1"/>
    <property type="match status" value="1"/>
</dbReference>
<evidence type="ECO:0000256" key="7">
    <source>
        <dbReference type="ARBA" id="ARBA00022801"/>
    </source>
</evidence>
<name>A0A3B0V7J5_9ZZZZ</name>
<sequence>MTDFKVTILGNGSAVPTAHQNPSAQMLQSGHHRFLIDCGEGTQMQMLKYQISRKNLSHIFISHLHGDHYFGLVGLISTLHLYGRRQPLCVYGPEPLEEIIQLHLKHSQTRLQFPLLFHVLSDAKIIYEDNTLEISCFPLSHRIPTWGFVFREKEKERNLRKDFVARYEPGVEQMHRIKRGADFVLPDGNTLRNEEITLNPLLSRSYAYCSDTAYDQSIVPFIRSVDMLYHEATFDDAMVDMAAEKFHSTARQAARIAAEAGVGRLLLGHFSARFSEVDHLLIEAREVFENTLLSIQGETYVVGK</sequence>
<comment type="subunit">
    <text evidence="2">Homodimer.</text>
</comment>
<dbReference type="HAMAP" id="MF_01818">
    <property type="entry name" value="RNase_Z_BN"/>
    <property type="match status" value="1"/>
</dbReference>
<evidence type="ECO:0000256" key="2">
    <source>
        <dbReference type="ARBA" id="ARBA00011738"/>
    </source>
</evidence>
<dbReference type="Pfam" id="PF23023">
    <property type="entry name" value="Anti-Pycsar_Apyc1"/>
    <property type="match status" value="1"/>
</dbReference>
<dbReference type="CDD" id="cd07717">
    <property type="entry name" value="RNaseZ_ZiPD-like_MBL-fold"/>
    <property type="match status" value="1"/>
</dbReference>
<keyword evidence="7 9" id="KW-0378">Hydrolase</keyword>
<dbReference type="AlphaFoldDB" id="A0A3B0V7J5"/>
<evidence type="ECO:0000256" key="3">
    <source>
        <dbReference type="ARBA" id="ARBA00022694"/>
    </source>
</evidence>
<keyword evidence="6" id="KW-0255">Endonuclease</keyword>
<dbReference type="NCBIfam" id="TIGR02651">
    <property type="entry name" value="RNase_Z"/>
    <property type="match status" value="1"/>
</dbReference>